<dbReference type="Gene3D" id="3.30.470.20">
    <property type="entry name" value="ATP-grasp fold, B domain"/>
    <property type="match status" value="1"/>
</dbReference>
<organism evidence="6 7">
    <name type="scientific">Dictyobacter arantiisoli</name>
    <dbReference type="NCBI Taxonomy" id="2014874"/>
    <lineage>
        <taxon>Bacteria</taxon>
        <taxon>Bacillati</taxon>
        <taxon>Chloroflexota</taxon>
        <taxon>Ktedonobacteria</taxon>
        <taxon>Ktedonobacterales</taxon>
        <taxon>Dictyobacteraceae</taxon>
        <taxon>Dictyobacter</taxon>
    </lineage>
</organism>
<dbReference type="Pfam" id="PF13535">
    <property type="entry name" value="ATP-grasp_4"/>
    <property type="match status" value="1"/>
</dbReference>
<keyword evidence="1" id="KW-0436">Ligase</keyword>
<sequence length="414" mass="45489">MKAHVLVTGGLREVHKKLLALGARLTLMINIPYITQEDIHMYERVIGLPIAATDEEWIEVAALINRIDPFIALGGFSEGVQRQTALIARVLDLPFHRLEIVDMVARKELMRQRLVDAEVDPTPAHIVQTNEEIKAFAAEYGYPLILKPNDGRGSTGILRISSADTVAVALTRFQEFTPQSALFSNAHFDMLVEPYLQGDELSVEAFSENGKHKVIAITQKFKEADTFIEIGHCIPASLTPQVASKIEHLVFQALTALEIASGPSHTEIILTDAGPRIVETHIRLGGDCIPELIQLVYGIDLLDLWARQVLGESVWHALPEVVSTHTCAAIWYVSLLPPGVVKNVSGVEEARDVSCIHDVHILKNEGDVLGNVKNSFTRGAYAIATASSPDKALSSARMATECLTFEIAENEEKE</sequence>
<evidence type="ECO:0000256" key="1">
    <source>
        <dbReference type="ARBA" id="ARBA00022598"/>
    </source>
</evidence>
<evidence type="ECO:0000313" key="7">
    <source>
        <dbReference type="Proteomes" id="UP000322530"/>
    </source>
</evidence>
<proteinExistence type="predicted"/>
<comment type="caution">
    <text evidence="6">The sequence shown here is derived from an EMBL/GenBank/DDBJ whole genome shotgun (WGS) entry which is preliminary data.</text>
</comment>
<reference evidence="6 7" key="1">
    <citation type="submission" date="2019-01" db="EMBL/GenBank/DDBJ databases">
        <title>Draft genome sequence of Dictyobacter sp. Uno17.</title>
        <authorList>
            <person name="Wang C.M."/>
            <person name="Zheng Y."/>
            <person name="Sakai Y."/>
            <person name="Abe K."/>
            <person name="Yokota A."/>
            <person name="Yabe S."/>
        </authorList>
    </citation>
    <scope>NUCLEOTIDE SEQUENCE [LARGE SCALE GENOMIC DNA]</scope>
    <source>
        <strain evidence="6 7">Uno17</strain>
    </source>
</reference>
<name>A0A5A5T938_9CHLR</name>
<keyword evidence="2 4" id="KW-0547">Nucleotide-binding</keyword>
<feature type="domain" description="ATP-grasp" evidence="5">
    <location>
        <begin position="111"/>
        <end position="310"/>
    </location>
</feature>
<dbReference type="GO" id="GO:0016874">
    <property type="term" value="F:ligase activity"/>
    <property type="evidence" value="ECO:0007669"/>
    <property type="project" value="UniProtKB-KW"/>
</dbReference>
<dbReference type="PROSITE" id="PS50975">
    <property type="entry name" value="ATP_GRASP"/>
    <property type="match status" value="1"/>
</dbReference>
<dbReference type="InterPro" id="IPR052032">
    <property type="entry name" value="ATP-dep_AA_Ligase"/>
</dbReference>
<dbReference type="PANTHER" id="PTHR43585">
    <property type="entry name" value="FUMIPYRROLE BIOSYNTHESIS PROTEIN C"/>
    <property type="match status" value="1"/>
</dbReference>
<accession>A0A5A5T938</accession>
<dbReference type="InterPro" id="IPR040570">
    <property type="entry name" value="LAL_C2"/>
</dbReference>
<protein>
    <recommendedName>
        <fullName evidence="5">ATP-grasp domain-containing protein</fullName>
    </recommendedName>
</protein>
<evidence type="ECO:0000256" key="2">
    <source>
        <dbReference type="ARBA" id="ARBA00022741"/>
    </source>
</evidence>
<dbReference type="OrthoDB" id="9803907at2"/>
<dbReference type="AlphaFoldDB" id="A0A5A5T938"/>
<keyword evidence="3 4" id="KW-0067">ATP-binding</keyword>
<dbReference type="Pfam" id="PF18603">
    <property type="entry name" value="LAL_C2"/>
    <property type="match status" value="1"/>
</dbReference>
<evidence type="ECO:0000256" key="3">
    <source>
        <dbReference type="ARBA" id="ARBA00022840"/>
    </source>
</evidence>
<dbReference type="SUPFAM" id="SSF56059">
    <property type="entry name" value="Glutathione synthetase ATP-binding domain-like"/>
    <property type="match status" value="1"/>
</dbReference>
<dbReference type="GO" id="GO:0046872">
    <property type="term" value="F:metal ion binding"/>
    <property type="evidence" value="ECO:0007669"/>
    <property type="project" value="InterPro"/>
</dbReference>
<dbReference type="PANTHER" id="PTHR43585:SF2">
    <property type="entry name" value="ATP-GRASP ENZYME FSQD"/>
    <property type="match status" value="1"/>
</dbReference>
<dbReference type="InterPro" id="IPR011761">
    <property type="entry name" value="ATP-grasp"/>
</dbReference>
<evidence type="ECO:0000313" key="6">
    <source>
        <dbReference type="EMBL" id="GCF08001.1"/>
    </source>
</evidence>
<dbReference type="Proteomes" id="UP000322530">
    <property type="component" value="Unassembled WGS sequence"/>
</dbReference>
<dbReference type="EMBL" id="BIXY01000017">
    <property type="protein sequence ID" value="GCF08001.1"/>
    <property type="molecule type" value="Genomic_DNA"/>
</dbReference>
<dbReference type="GO" id="GO:0005524">
    <property type="term" value="F:ATP binding"/>
    <property type="evidence" value="ECO:0007669"/>
    <property type="project" value="UniProtKB-UniRule"/>
</dbReference>
<gene>
    <name evidence="6" type="ORF">KDI_15650</name>
</gene>
<evidence type="ECO:0000259" key="5">
    <source>
        <dbReference type="PROSITE" id="PS50975"/>
    </source>
</evidence>
<keyword evidence="7" id="KW-1185">Reference proteome</keyword>
<evidence type="ECO:0000256" key="4">
    <source>
        <dbReference type="PROSITE-ProRule" id="PRU00409"/>
    </source>
</evidence>